<keyword evidence="1" id="KW-0472">Membrane</keyword>
<organism evidence="2 3">
    <name type="scientific">Leptospira noguchii serovar Autumnalis str. ZUN142</name>
    <dbReference type="NCBI Taxonomy" id="1085540"/>
    <lineage>
        <taxon>Bacteria</taxon>
        <taxon>Pseudomonadati</taxon>
        <taxon>Spirochaetota</taxon>
        <taxon>Spirochaetia</taxon>
        <taxon>Leptospirales</taxon>
        <taxon>Leptospiraceae</taxon>
        <taxon>Leptospira</taxon>
    </lineage>
</organism>
<dbReference type="AlphaFoldDB" id="M6USS1"/>
<reference evidence="2 3" key="1">
    <citation type="submission" date="2013-01" db="EMBL/GenBank/DDBJ databases">
        <authorList>
            <person name="Harkins D.M."/>
            <person name="Durkin A.S."/>
            <person name="Brinkac L.M."/>
            <person name="Haft D.H."/>
            <person name="Selengut J.D."/>
            <person name="Sanka R."/>
            <person name="DePew J."/>
            <person name="Purushe J."/>
            <person name="Matthias M.A."/>
            <person name="Vinetz J.M."/>
            <person name="Sutton G.G."/>
            <person name="Nierman W.C."/>
            <person name="Fouts D.E."/>
        </authorList>
    </citation>
    <scope>NUCLEOTIDE SEQUENCE [LARGE SCALE GENOMIC DNA]</scope>
    <source>
        <strain evidence="2 3">ZUN142</strain>
    </source>
</reference>
<keyword evidence="1" id="KW-1133">Transmembrane helix</keyword>
<gene>
    <name evidence="2" type="ORF">LEP1GSC186_3924</name>
</gene>
<evidence type="ECO:0000313" key="2">
    <source>
        <dbReference type="EMBL" id="EMO40328.1"/>
    </source>
</evidence>
<comment type="caution">
    <text evidence="2">The sequence shown here is derived from an EMBL/GenBank/DDBJ whole genome shotgun (WGS) entry which is preliminary data.</text>
</comment>
<evidence type="ECO:0000313" key="3">
    <source>
        <dbReference type="Proteomes" id="UP000012153"/>
    </source>
</evidence>
<proteinExistence type="predicted"/>
<keyword evidence="1" id="KW-0812">Transmembrane</keyword>
<protein>
    <submittedName>
        <fullName evidence="2">Uncharacterized protein</fullName>
    </submittedName>
</protein>
<name>M6USS1_9LEPT</name>
<dbReference type="Proteomes" id="UP000012153">
    <property type="component" value="Unassembled WGS sequence"/>
</dbReference>
<sequence>MIVIFWNSYITFWFALTFQLIKKYSELYNKILIFLSK</sequence>
<accession>M6USS1</accession>
<dbReference type="EMBL" id="AHOP02000036">
    <property type="protein sequence ID" value="EMO40328.1"/>
    <property type="molecule type" value="Genomic_DNA"/>
</dbReference>
<feature type="transmembrane region" description="Helical" evidence="1">
    <location>
        <begin position="6"/>
        <end position="21"/>
    </location>
</feature>
<evidence type="ECO:0000256" key="1">
    <source>
        <dbReference type="SAM" id="Phobius"/>
    </source>
</evidence>